<organism evidence="1 2">
    <name type="scientific">Aureibacillus halotolerans</name>
    <dbReference type="NCBI Taxonomy" id="1508390"/>
    <lineage>
        <taxon>Bacteria</taxon>
        <taxon>Bacillati</taxon>
        <taxon>Bacillota</taxon>
        <taxon>Bacilli</taxon>
        <taxon>Bacillales</taxon>
        <taxon>Bacillaceae</taxon>
        <taxon>Aureibacillus</taxon>
    </lineage>
</organism>
<dbReference type="NCBIfam" id="TIGR04129">
    <property type="entry name" value="CxxH_BA5709"/>
    <property type="match status" value="1"/>
</dbReference>
<accession>A0A4R6TWY3</accession>
<comment type="caution">
    <text evidence="1">The sequence shown here is derived from an EMBL/GenBank/DDBJ whole genome shotgun (WGS) entry which is preliminary data.</text>
</comment>
<dbReference type="AlphaFoldDB" id="A0A4R6TWY3"/>
<name>A0A4R6TWY3_9BACI</name>
<dbReference type="Proteomes" id="UP000295632">
    <property type="component" value="Unassembled WGS sequence"/>
</dbReference>
<gene>
    <name evidence="1" type="ORF">EV213_110137</name>
</gene>
<evidence type="ECO:0000313" key="2">
    <source>
        <dbReference type="Proteomes" id="UP000295632"/>
    </source>
</evidence>
<dbReference type="EMBL" id="SNYJ01000010">
    <property type="protein sequence ID" value="TDQ38390.1"/>
    <property type="molecule type" value="Genomic_DNA"/>
</dbReference>
<keyword evidence="2" id="KW-1185">Reference proteome</keyword>
<proteinExistence type="predicted"/>
<dbReference type="OrthoDB" id="1652387at2"/>
<reference evidence="1 2" key="1">
    <citation type="submission" date="2019-03" db="EMBL/GenBank/DDBJ databases">
        <title>Genomic Encyclopedia of Type Strains, Phase IV (KMG-IV): sequencing the most valuable type-strain genomes for metagenomic binning, comparative biology and taxonomic classification.</title>
        <authorList>
            <person name="Goeker M."/>
        </authorList>
    </citation>
    <scope>NUCLEOTIDE SEQUENCE [LARGE SCALE GENOMIC DNA]</scope>
    <source>
        <strain evidence="1 2">DSM 28697</strain>
    </source>
</reference>
<dbReference type="InterPro" id="IPR025626">
    <property type="entry name" value="YyzF"/>
</dbReference>
<dbReference type="Pfam" id="PF14116">
    <property type="entry name" value="YyzF"/>
    <property type="match status" value="1"/>
</dbReference>
<sequence length="59" mass="6840">MEIRDIPVCQEHVELALDIIVDEYETAPAIEQRGTDEERMVCEFCQETAQYVVSNRDAH</sequence>
<evidence type="ECO:0000313" key="1">
    <source>
        <dbReference type="EMBL" id="TDQ38390.1"/>
    </source>
</evidence>
<dbReference type="RefSeq" id="WP_133580960.1">
    <property type="nucleotide sequence ID" value="NZ_SNYJ01000010.1"/>
</dbReference>
<protein>
    <submittedName>
        <fullName evidence="1">CxxH/CxxC protein (TIGR04129 family)</fullName>
    </submittedName>
</protein>